<dbReference type="InterPro" id="IPR031107">
    <property type="entry name" value="Small_HSP"/>
</dbReference>
<name>A0A061DKG5_THECC</name>
<dbReference type="InParanoid" id="A0A061DKG5"/>
<dbReference type="PANTHER" id="PTHR11527">
    <property type="entry name" value="HEAT-SHOCK PROTEIN 20 FAMILY MEMBER"/>
    <property type="match status" value="1"/>
</dbReference>
<dbReference type="GO" id="GO:0034605">
    <property type="term" value="P:cellular response to heat"/>
    <property type="evidence" value="ECO:0000318"/>
    <property type="project" value="GO_Central"/>
</dbReference>
<evidence type="ECO:0000256" key="3">
    <source>
        <dbReference type="RuleBase" id="RU003616"/>
    </source>
</evidence>
<evidence type="ECO:0000313" key="7">
    <source>
        <dbReference type="Proteomes" id="UP000026915"/>
    </source>
</evidence>
<dbReference type="Pfam" id="PF00011">
    <property type="entry name" value="HSP20"/>
    <property type="match status" value="1"/>
</dbReference>
<dbReference type="Gene3D" id="2.60.40.790">
    <property type="match status" value="1"/>
</dbReference>
<gene>
    <name evidence="6" type="ORF">TCM_001785</name>
</gene>
<dbReference type="Proteomes" id="UP000026915">
    <property type="component" value="Chromosome 1"/>
</dbReference>
<dbReference type="SUPFAM" id="SSF49764">
    <property type="entry name" value="HSP20-like chaperones"/>
    <property type="match status" value="1"/>
</dbReference>
<dbReference type="OMA" id="THLLPMN"/>
<evidence type="ECO:0000256" key="1">
    <source>
        <dbReference type="ARBA" id="ARBA00023016"/>
    </source>
</evidence>
<dbReference type="InterPro" id="IPR002068">
    <property type="entry name" value="A-crystallin/Hsp20_dom"/>
</dbReference>
<dbReference type="InterPro" id="IPR008978">
    <property type="entry name" value="HSP20-like_chaperone"/>
</dbReference>
<dbReference type="STRING" id="3641.A0A061DKG5"/>
<evidence type="ECO:0000259" key="5">
    <source>
        <dbReference type="PROSITE" id="PS01031"/>
    </source>
</evidence>
<organism evidence="6 7">
    <name type="scientific">Theobroma cacao</name>
    <name type="common">Cacao</name>
    <name type="synonym">Cocoa</name>
    <dbReference type="NCBI Taxonomy" id="3641"/>
    <lineage>
        <taxon>Eukaryota</taxon>
        <taxon>Viridiplantae</taxon>
        <taxon>Streptophyta</taxon>
        <taxon>Embryophyta</taxon>
        <taxon>Tracheophyta</taxon>
        <taxon>Spermatophyta</taxon>
        <taxon>Magnoliopsida</taxon>
        <taxon>eudicotyledons</taxon>
        <taxon>Gunneridae</taxon>
        <taxon>Pentapetalae</taxon>
        <taxon>rosids</taxon>
        <taxon>malvids</taxon>
        <taxon>Malvales</taxon>
        <taxon>Malvaceae</taxon>
        <taxon>Byttnerioideae</taxon>
        <taxon>Theobroma</taxon>
    </lineage>
</organism>
<dbReference type="AlphaFoldDB" id="A0A061DKG5"/>
<dbReference type="EMBL" id="CM001879">
    <property type="protein sequence ID" value="EOX92922.1"/>
    <property type="molecule type" value="Genomic_DNA"/>
</dbReference>
<comment type="similarity">
    <text evidence="2 3">Belongs to the small heat shock protein (HSP20) family.</text>
</comment>
<keyword evidence="1" id="KW-0346">Stress response</keyword>
<sequence length="314" mass="35085">MSSTWHLFLLDILFSRVPSQNISYSLGLHKPSLKILKFYRTCTLSNLTPFAVDTFGTLKMESEAARRRISTIASHFSPSEDILSATHLLPMNCSGSLNSVIRRCDNRMYFARQGSTYQACFMRQVSSEERTASPKSFCTAMVSSIASEVPLFSRPTMMEPNFSNLAAIQPLGLDWTLSVPDPPKFARPNKSTSEEMQLQSKKKTCTRSNGIWSPRMDVAETGSNYVMMVEIPGVSISDIRVEVDDQNLLVTGERSTQCWKGAAGCSNDLISAYHKNEISKGPYRLVWPLPTNVNRDSVSAEFLDGFLRIVIPKL</sequence>
<feature type="chain" id="PRO_5001596287" evidence="4">
    <location>
        <begin position="20"/>
        <end position="314"/>
    </location>
</feature>
<dbReference type="PROSITE" id="PS01031">
    <property type="entry name" value="SHSP"/>
    <property type="match status" value="1"/>
</dbReference>
<evidence type="ECO:0000256" key="2">
    <source>
        <dbReference type="PROSITE-ProRule" id="PRU00285"/>
    </source>
</evidence>
<dbReference type="CDD" id="cd06464">
    <property type="entry name" value="ACD_sHsps-like"/>
    <property type="match status" value="1"/>
</dbReference>
<keyword evidence="4" id="KW-0732">Signal</keyword>
<evidence type="ECO:0000256" key="4">
    <source>
        <dbReference type="SAM" id="SignalP"/>
    </source>
</evidence>
<protein>
    <submittedName>
        <fullName evidence="6">Alpha-crystallin domain 32.1, putative isoform 1</fullName>
    </submittedName>
</protein>
<feature type="signal peptide" evidence="4">
    <location>
        <begin position="1"/>
        <end position="19"/>
    </location>
</feature>
<dbReference type="eggNOG" id="KOG0710">
    <property type="taxonomic scope" value="Eukaryota"/>
</dbReference>
<dbReference type="Gramene" id="EOX92922">
    <property type="protein sequence ID" value="EOX92922"/>
    <property type="gene ID" value="TCM_001785"/>
</dbReference>
<keyword evidence="7" id="KW-1185">Reference proteome</keyword>
<evidence type="ECO:0000313" key="6">
    <source>
        <dbReference type="EMBL" id="EOX92922.1"/>
    </source>
</evidence>
<accession>A0A061DKG5</accession>
<dbReference type="FunCoup" id="A0A061DKG5">
    <property type="interactions" value="422"/>
</dbReference>
<proteinExistence type="inferred from homology"/>
<feature type="domain" description="SHSP" evidence="5">
    <location>
        <begin position="207"/>
        <end position="314"/>
    </location>
</feature>
<reference evidence="6 7" key="1">
    <citation type="journal article" date="2013" name="Genome Biol.">
        <title>The genome sequence of the most widely cultivated cacao type and its use to identify candidate genes regulating pod color.</title>
        <authorList>
            <person name="Motamayor J.C."/>
            <person name="Mockaitis K."/>
            <person name="Schmutz J."/>
            <person name="Haiminen N."/>
            <person name="Iii D.L."/>
            <person name="Cornejo O."/>
            <person name="Findley S.D."/>
            <person name="Zheng P."/>
            <person name="Utro F."/>
            <person name="Royaert S."/>
            <person name="Saski C."/>
            <person name="Jenkins J."/>
            <person name="Podicheti R."/>
            <person name="Zhao M."/>
            <person name="Scheffler B.E."/>
            <person name="Stack J.C."/>
            <person name="Feltus F.A."/>
            <person name="Mustiga G.M."/>
            <person name="Amores F."/>
            <person name="Phillips W."/>
            <person name="Marelli J.P."/>
            <person name="May G.D."/>
            <person name="Shapiro H."/>
            <person name="Ma J."/>
            <person name="Bustamante C.D."/>
            <person name="Schnell R.J."/>
            <person name="Main D."/>
            <person name="Gilbert D."/>
            <person name="Parida L."/>
            <person name="Kuhn D.N."/>
        </authorList>
    </citation>
    <scope>NUCLEOTIDE SEQUENCE [LARGE SCALE GENOMIC DNA]</scope>
    <source>
        <strain evidence="7">cv. Matina 1-6</strain>
    </source>
</reference>